<keyword evidence="3" id="KW-1185">Reference proteome</keyword>
<organism evidence="2 3">
    <name type="scientific">Aureicoccus marinus</name>
    <dbReference type="NCBI Taxonomy" id="754435"/>
    <lineage>
        <taxon>Bacteria</taxon>
        <taxon>Pseudomonadati</taxon>
        <taxon>Bacteroidota</taxon>
        <taxon>Flavobacteriia</taxon>
        <taxon>Flavobacteriales</taxon>
        <taxon>Flavobacteriaceae</taxon>
        <taxon>Aureicoccus</taxon>
    </lineage>
</organism>
<dbReference type="AlphaFoldDB" id="A0A2S7T6D9"/>
<dbReference type="Proteomes" id="UP000239366">
    <property type="component" value="Unassembled WGS sequence"/>
</dbReference>
<accession>A0A2S7T6D9</accession>
<dbReference type="EMBL" id="MQVX01000001">
    <property type="protein sequence ID" value="PQJ15151.1"/>
    <property type="molecule type" value="Genomic_DNA"/>
</dbReference>
<dbReference type="InterPro" id="IPR038727">
    <property type="entry name" value="NadR/Ttd14_AAA_dom"/>
</dbReference>
<gene>
    <name evidence="2" type="ORF">BST99_04880</name>
</gene>
<dbReference type="SUPFAM" id="SSF52540">
    <property type="entry name" value="P-loop containing nucleoside triphosphate hydrolases"/>
    <property type="match status" value="1"/>
</dbReference>
<reference evidence="3" key="1">
    <citation type="submission" date="2016-11" db="EMBL/GenBank/DDBJ databases">
        <title>Trade-off between light-utilization and light-protection in marine flavobacteria.</title>
        <authorList>
            <person name="Kumagai Y."/>
            <person name="Yoshizawa S."/>
            <person name="Kogure K."/>
        </authorList>
    </citation>
    <scope>NUCLEOTIDE SEQUENCE [LARGE SCALE GENOMIC DNA]</scope>
    <source>
        <strain evidence="3">SG-18</strain>
    </source>
</reference>
<protein>
    <recommendedName>
        <fullName evidence="1">NadR/Ttd14 AAA domain-containing protein</fullName>
    </recommendedName>
</protein>
<evidence type="ECO:0000259" key="1">
    <source>
        <dbReference type="Pfam" id="PF13521"/>
    </source>
</evidence>
<name>A0A2S7T6D9_9FLAO</name>
<proteinExistence type="predicted"/>
<feature type="domain" description="NadR/Ttd14 AAA" evidence="1">
    <location>
        <begin position="22"/>
        <end position="193"/>
    </location>
</feature>
<dbReference type="InterPro" id="IPR027417">
    <property type="entry name" value="P-loop_NTPase"/>
</dbReference>
<dbReference type="OrthoDB" id="5638848at2"/>
<dbReference type="Gene3D" id="3.40.50.300">
    <property type="entry name" value="P-loop containing nucleotide triphosphate hydrolases"/>
    <property type="match status" value="1"/>
</dbReference>
<evidence type="ECO:0000313" key="2">
    <source>
        <dbReference type="EMBL" id="PQJ15151.1"/>
    </source>
</evidence>
<comment type="caution">
    <text evidence="2">The sequence shown here is derived from an EMBL/GenBank/DDBJ whole genome shotgun (WGS) entry which is preliminary data.</text>
</comment>
<sequence length="207" mass="24079">MAGFWTKIADYFTQYKNKEVQRIAISGGPGTGKTCLIDNLIDKGYHCFPEIIRTFTEQLKKETAQEEQQINPLTFSKDPLHFNTLLLEGRSAQWKEAENTGKELCFFDRSVIDVLGYMDHFEQEYPNHFIDAAETLRYDTVFLLPPWQGIYVQDDQRLEPFEEAERIHVSLLASYQHFGYAPLFVPTGTIEERIEFILRAIATKEKK</sequence>
<dbReference type="Pfam" id="PF13521">
    <property type="entry name" value="AAA_28"/>
    <property type="match status" value="1"/>
</dbReference>
<evidence type="ECO:0000313" key="3">
    <source>
        <dbReference type="Proteomes" id="UP000239366"/>
    </source>
</evidence>